<evidence type="ECO:0000313" key="13">
    <source>
        <dbReference type="Proteomes" id="UP000831485"/>
    </source>
</evidence>
<feature type="transmembrane region" description="Helical" evidence="8">
    <location>
        <begin position="336"/>
        <end position="355"/>
    </location>
</feature>
<feature type="domain" description="NADH:quinone oxidoreductase/Mrp antiporter transmembrane" evidence="9">
    <location>
        <begin position="130"/>
        <end position="412"/>
    </location>
</feature>
<dbReference type="PRINTS" id="PR01437">
    <property type="entry name" value="NUOXDRDTASE4"/>
</dbReference>
<dbReference type="InterPro" id="IPR050586">
    <property type="entry name" value="CPA3_Na-H_Antiporter_D"/>
</dbReference>
<evidence type="ECO:0000256" key="8">
    <source>
        <dbReference type="SAM" id="Phobius"/>
    </source>
</evidence>
<dbReference type="PANTHER" id="PTHR42703">
    <property type="entry name" value="NADH DEHYDROGENASE"/>
    <property type="match status" value="1"/>
</dbReference>
<reference evidence="11" key="3">
    <citation type="submission" date="2022-04" db="EMBL/GenBank/DDBJ databases">
        <authorList>
            <person name="Liu G."/>
        </authorList>
    </citation>
    <scope>NUCLEOTIDE SEQUENCE</scope>
    <source>
        <strain evidence="11">RG22</strain>
    </source>
</reference>
<protein>
    <submittedName>
        <fullName evidence="11">Complex I subunit 5 family protein</fullName>
    </submittedName>
</protein>
<name>A0A6V8MVL7_9BACT</name>
<feature type="transmembrane region" description="Helical" evidence="8">
    <location>
        <begin position="111"/>
        <end position="129"/>
    </location>
</feature>
<evidence type="ECO:0000256" key="7">
    <source>
        <dbReference type="RuleBase" id="RU000320"/>
    </source>
</evidence>
<accession>A0A6V8MVL7</accession>
<feature type="transmembrane region" description="Helical" evidence="8">
    <location>
        <begin position="416"/>
        <end position="439"/>
    </location>
</feature>
<keyword evidence="5 8" id="KW-1133">Transmembrane helix</keyword>
<dbReference type="GO" id="GO:0008137">
    <property type="term" value="F:NADH dehydrogenase (ubiquinone) activity"/>
    <property type="evidence" value="ECO:0007669"/>
    <property type="project" value="InterPro"/>
</dbReference>
<dbReference type="InterPro" id="IPR003918">
    <property type="entry name" value="NADH_UbQ_OxRdtase"/>
</dbReference>
<comment type="similarity">
    <text evidence="2">Belongs to the CPA3 antiporters (TC 2.A.63) subunit D family.</text>
</comment>
<dbReference type="EMBL" id="CP096574">
    <property type="protein sequence ID" value="UPU37687.1"/>
    <property type="molecule type" value="Genomic_DNA"/>
</dbReference>
<feature type="transmembrane region" description="Helical" evidence="8">
    <location>
        <begin position="305"/>
        <end position="324"/>
    </location>
</feature>
<feature type="transmembrane region" description="Helical" evidence="8">
    <location>
        <begin position="74"/>
        <end position="99"/>
    </location>
</feature>
<dbReference type="GO" id="GO:0005886">
    <property type="term" value="C:plasma membrane"/>
    <property type="evidence" value="ECO:0007669"/>
    <property type="project" value="UniProtKB-SubCell"/>
</dbReference>
<sequence length="602" mass="63481">MSLAPFPVITALFMAVFLAALEQLSSRRRILDILSLLTALAVAAVDFLLLDGSLSGTDVYWFGDWTPMGRFPAGIAFVIDPASAGLALLSALLTVAALLFSWHHFHAVRTYYHTLMLLFLASLQGFALTGDLFNMFVFFELMGVAAYALTGYKIEESGPLEGALNFAVMNSVAGFMVLLGIALLYAETGGLNLAWAGAVLSGKPPGPAVSAAFILLAIGFLTKGAVLPFHFWLPDAHSVAPTPASVLFSGIMVQLGLYAVARIYWVVFSATLDAEALRGIFLGIGVATALTGGVMACLQRHLKRLLAYSTVSHSGLMLAGIALLDPRALGGTLLYIVGHGCVKGALFIATGVLVYHHRSVDEKHLRGRCRRLRWTGVLFCLAGLALSGLPPFGTWAGKGIIEETASQLGYHFLPPLLSVCAALSAGAVLRAAGGIFFGLGHPDVITSTAPATGEEAPETDHSRGPTPRIMLVPLVLLLLASLAVGALLRVQQVAELAAARFVDRTGYHALVLEGRRTPVHQPAPPARPGMAPALAATIAALAVAAFFLAPGPLQGRTREGVKALLSGPVALLRRLHSGYIGDYVTWFVCGTGILMVLAQLCF</sequence>
<evidence type="ECO:0000256" key="2">
    <source>
        <dbReference type="ARBA" id="ARBA00005346"/>
    </source>
</evidence>
<feature type="transmembrane region" description="Helical" evidence="8">
    <location>
        <begin position="6"/>
        <end position="21"/>
    </location>
</feature>
<feature type="transmembrane region" description="Helical" evidence="8">
    <location>
        <begin position="530"/>
        <end position="549"/>
    </location>
</feature>
<evidence type="ECO:0000256" key="6">
    <source>
        <dbReference type="ARBA" id="ARBA00023136"/>
    </source>
</evidence>
<feature type="transmembrane region" description="Helical" evidence="8">
    <location>
        <begin position="469"/>
        <end position="488"/>
    </location>
</feature>
<dbReference type="InterPro" id="IPR001750">
    <property type="entry name" value="ND/Mrp_TM"/>
</dbReference>
<dbReference type="GO" id="GO:0042773">
    <property type="term" value="P:ATP synthesis coupled electron transport"/>
    <property type="evidence" value="ECO:0007669"/>
    <property type="project" value="InterPro"/>
</dbReference>
<feature type="transmembrane region" description="Helical" evidence="8">
    <location>
        <begin position="164"/>
        <end position="186"/>
    </location>
</feature>
<evidence type="ECO:0000256" key="3">
    <source>
        <dbReference type="ARBA" id="ARBA00022475"/>
    </source>
</evidence>
<keyword evidence="3" id="KW-1003">Cell membrane</keyword>
<dbReference type="AlphaFoldDB" id="A0A6V8MVL7"/>
<dbReference type="PANTHER" id="PTHR42703:SF1">
    <property type="entry name" value="NA(+)_H(+) ANTIPORTER SUBUNIT D1"/>
    <property type="match status" value="1"/>
</dbReference>
<evidence type="ECO:0000256" key="4">
    <source>
        <dbReference type="ARBA" id="ARBA00022692"/>
    </source>
</evidence>
<evidence type="ECO:0000313" key="12">
    <source>
        <dbReference type="Proteomes" id="UP000568888"/>
    </source>
</evidence>
<evidence type="ECO:0000259" key="9">
    <source>
        <dbReference type="Pfam" id="PF00361"/>
    </source>
</evidence>
<evidence type="ECO:0000313" key="10">
    <source>
        <dbReference type="EMBL" id="GFO63777.1"/>
    </source>
</evidence>
<organism evidence="10 12">
    <name type="scientific">Geomonas paludis</name>
    <dbReference type="NCBI Taxonomy" id="2740185"/>
    <lineage>
        <taxon>Bacteria</taxon>
        <taxon>Pseudomonadati</taxon>
        <taxon>Thermodesulfobacteriota</taxon>
        <taxon>Desulfuromonadia</taxon>
        <taxon>Geobacterales</taxon>
        <taxon>Geobacteraceae</taxon>
        <taxon>Geomonas</taxon>
    </lineage>
</organism>
<dbReference type="EMBL" id="BLXY01000002">
    <property type="protein sequence ID" value="GFO63777.1"/>
    <property type="molecule type" value="Genomic_DNA"/>
</dbReference>
<reference evidence="12" key="1">
    <citation type="submission" date="2020-06" db="EMBL/GenBank/DDBJ databases">
        <title>Draft genomic sequecing of Geomonas sp. Red736.</title>
        <authorList>
            <person name="Itoh H."/>
            <person name="Xu Z.X."/>
            <person name="Ushijima N."/>
            <person name="Masuda Y."/>
            <person name="Shiratori Y."/>
            <person name="Senoo K."/>
        </authorList>
    </citation>
    <scope>NUCLEOTIDE SEQUENCE [LARGE SCALE GENOMIC DNA]</scope>
    <source>
        <strain evidence="12">Red736</strain>
    </source>
</reference>
<feature type="transmembrane region" description="Helical" evidence="8">
    <location>
        <begin position="376"/>
        <end position="396"/>
    </location>
</feature>
<feature type="transmembrane region" description="Helical" evidence="8">
    <location>
        <begin position="206"/>
        <end position="233"/>
    </location>
</feature>
<dbReference type="Pfam" id="PF00361">
    <property type="entry name" value="Proton_antipo_M"/>
    <property type="match status" value="1"/>
</dbReference>
<evidence type="ECO:0000256" key="1">
    <source>
        <dbReference type="ARBA" id="ARBA00004651"/>
    </source>
</evidence>
<feature type="transmembrane region" description="Helical" evidence="8">
    <location>
        <begin position="245"/>
        <end position="267"/>
    </location>
</feature>
<feature type="transmembrane region" description="Helical" evidence="8">
    <location>
        <begin position="135"/>
        <end position="152"/>
    </location>
</feature>
<evidence type="ECO:0000256" key="5">
    <source>
        <dbReference type="ARBA" id="ARBA00022989"/>
    </source>
</evidence>
<comment type="subcellular location">
    <subcellularLocation>
        <location evidence="1">Cell membrane</location>
        <topology evidence="1">Multi-pass membrane protein</topology>
    </subcellularLocation>
    <subcellularLocation>
        <location evidence="7">Membrane</location>
        <topology evidence="7">Multi-pass membrane protein</topology>
    </subcellularLocation>
</comment>
<feature type="transmembrane region" description="Helical" evidence="8">
    <location>
        <begin position="583"/>
        <end position="600"/>
    </location>
</feature>
<proteinExistence type="inferred from homology"/>
<dbReference type="Proteomes" id="UP000568888">
    <property type="component" value="Unassembled WGS sequence"/>
</dbReference>
<gene>
    <name evidence="10" type="ORF">GMPD_16960</name>
    <name evidence="11" type="ORF">M1B72_08265</name>
</gene>
<feature type="transmembrane region" description="Helical" evidence="8">
    <location>
        <begin position="279"/>
        <end position="298"/>
    </location>
</feature>
<dbReference type="Proteomes" id="UP000831485">
    <property type="component" value="Chromosome"/>
</dbReference>
<keyword evidence="13" id="KW-1185">Reference proteome</keyword>
<dbReference type="RefSeq" id="WP_183346611.1">
    <property type="nucleotide sequence ID" value="NZ_BLXY01000002.1"/>
</dbReference>
<reference evidence="10" key="2">
    <citation type="journal article" date="2021" name="Int. J. Syst. Evol. Microbiol.">
        <title>Geomonas silvestris sp. nov., Geomonas paludis sp. nov. and Geomonas limicola sp. nov., isolated from terrestrial environments, and emended description of the genus Geomonas.</title>
        <authorList>
            <person name="Itoh H."/>
            <person name="Xu Z."/>
            <person name="Masuda Y."/>
            <person name="Ushijima N."/>
            <person name="Hayakawa C."/>
            <person name="Shiratori Y."/>
            <person name="Senoo K."/>
        </authorList>
    </citation>
    <scope>NUCLEOTIDE SEQUENCE</scope>
    <source>
        <strain evidence="10">Red736</strain>
    </source>
</reference>
<keyword evidence="6 8" id="KW-0472">Membrane</keyword>
<feature type="transmembrane region" description="Helical" evidence="8">
    <location>
        <begin position="33"/>
        <end position="54"/>
    </location>
</feature>
<evidence type="ECO:0000313" key="11">
    <source>
        <dbReference type="EMBL" id="UPU37687.1"/>
    </source>
</evidence>
<keyword evidence="4 7" id="KW-0812">Transmembrane</keyword>